<dbReference type="Pfam" id="PF00300">
    <property type="entry name" value="His_Phos_1"/>
    <property type="match status" value="1"/>
</dbReference>
<dbReference type="OrthoDB" id="496981at2759"/>
<sequence>MRRALSTTLIAYPTLRKRLEEQGKPIVILPQLQEVNNLPCDTGFPRERLEANPEYTGLDFSHLTPDWTSKQGFYGYDVPTLQARARWNRRWLRERPEKEIVVVAHGDCLRYITEGYNSHAPWENVEVREYTFVVDEEDDVDGEAVLTRVKKVVQDSSQGQPSSSSDRFQGKY</sequence>
<dbReference type="Gene3D" id="3.40.50.1240">
    <property type="entry name" value="Phosphoglycerate mutase-like"/>
    <property type="match status" value="1"/>
</dbReference>
<dbReference type="SUPFAM" id="SSF53254">
    <property type="entry name" value="Phosphoglycerate mutase-like"/>
    <property type="match status" value="1"/>
</dbReference>
<evidence type="ECO:0000313" key="3">
    <source>
        <dbReference type="Proteomes" id="UP000092993"/>
    </source>
</evidence>
<evidence type="ECO:0000256" key="1">
    <source>
        <dbReference type="SAM" id="MobiDB-lite"/>
    </source>
</evidence>
<proteinExistence type="predicted"/>
<feature type="region of interest" description="Disordered" evidence="1">
    <location>
        <begin position="152"/>
        <end position="172"/>
    </location>
</feature>
<dbReference type="OMA" id="SHAPWEN"/>
<reference evidence="2 3" key="1">
    <citation type="submission" date="2016-03" db="EMBL/GenBank/DDBJ databases">
        <title>Whole genome sequencing of Grifola frondosa 9006-11.</title>
        <authorList>
            <person name="Min B."/>
            <person name="Park H."/>
            <person name="Kim J.-G."/>
            <person name="Cho H."/>
            <person name="Oh Y.-L."/>
            <person name="Kong W.-S."/>
            <person name="Choi I.-G."/>
        </authorList>
    </citation>
    <scope>NUCLEOTIDE SEQUENCE [LARGE SCALE GENOMIC DNA]</scope>
    <source>
        <strain evidence="2 3">9006-11</strain>
    </source>
</reference>
<accession>A0A1C7LP66</accession>
<dbReference type="AlphaFoldDB" id="A0A1C7LP66"/>
<dbReference type="InterPro" id="IPR029033">
    <property type="entry name" value="His_PPase_superfam"/>
</dbReference>
<dbReference type="InterPro" id="IPR013078">
    <property type="entry name" value="His_Pase_superF_clade-1"/>
</dbReference>
<dbReference type="Proteomes" id="UP000092993">
    <property type="component" value="Unassembled WGS sequence"/>
</dbReference>
<feature type="compositionally biased region" description="Low complexity" evidence="1">
    <location>
        <begin position="154"/>
        <end position="166"/>
    </location>
</feature>
<keyword evidence="3" id="KW-1185">Reference proteome</keyword>
<comment type="caution">
    <text evidence="2">The sequence shown here is derived from an EMBL/GenBank/DDBJ whole genome shotgun (WGS) entry which is preliminary data.</text>
</comment>
<protein>
    <submittedName>
        <fullName evidence="2">Putative phosphatase SPAC5H10.03</fullName>
    </submittedName>
</protein>
<name>A0A1C7LP66_GRIFR</name>
<evidence type="ECO:0000313" key="2">
    <source>
        <dbReference type="EMBL" id="OBZ66551.1"/>
    </source>
</evidence>
<organism evidence="2 3">
    <name type="scientific">Grifola frondosa</name>
    <name type="common">Maitake</name>
    <name type="synonym">Polyporus frondosus</name>
    <dbReference type="NCBI Taxonomy" id="5627"/>
    <lineage>
        <taxon>Eukaryota</taxon>
        <taxon>Fungi</taxon>
        <taxon>Dikarya</taxon>
        <taxon>Basidiomycota</taxon>
        <taxon>Agaricomycotina</taxon>
        <taxon>Agaricomycetes</taxon>
        <taxon>Polyporales</taxon>
        <taxon>Grifolaceae</taxon>
        <taxon>Grifola</taxon>
    </lineage>
</organism>
<gene>
    <name evidence="2" type="ORF">A0H81_13410</name>
</gene>
<dbReference type="EMBL" id="LUGG01000029">
    <property type="protein sequence ID" value="OBZ66551.1"/>
    <property type="molecule type" value="Genomic_DNA"/>
</dbReference>